<protein>
    <submittedName>
        <fullName evidence="1">Uncharacterized protein</fullName>
    </submittedName>
</protein>
<sequence length="95" mass="10088">MTDQRAASLAGLAATATSSTISVLVGEHVEEDTASRCLIAVCGPAGSAHPQAAVAGVEHRWELHRERARTVPPIHPQPKRPIIDSVHRDITKGLL</sequence>
<dbReference type="Proteomes" id="UP000179769">
    <property type="component" value="Unassembled WGS sequence"/>
</dbReference>
<proteinExistence type="predicted"/>
<keyword evidence="2" id="KW-1185">Reference proteome</keyword>
<dbReference type="AlphaFoldDB" id="A0A1S1R4M1"/>
<comment type="caution">
    <text evidence="1">The sequence shown here is derived from an EMBL/GenBank/DDBJ whole genome shotgun (WGS) entry which is preliminary data.</text>
</comment>
<evidence type="ECO:0000313" key="2">
    <source>
        <dbReference type="Proteomes" id="UP000179769"/>
    </source>
</evidence>
<accession>A0A1S1R4M1</accession>
<dbReference type="RefSeq" id="WP_071060498.1">
    <property type="nucleotide sequence ID" value="NZ_MAXA01000060.1"/>
</dbReference>
<gene>
    <name evidence="1" type="ORF">BBK14_32335</name>
</gene>
<evidence type="ECO:0000313" key="1">
    <source>
        <dbReference type="EMBL" id="OHV40867.1"/>
    </source>
</evidence>
<dbReference type="EMBL" id="MAXA01000060">
    <property type="protein sequence ID" value="OHV40867.1"/>
    <property type="molecule type" value="Genomic_DNA"/>
</dbReference>
<name>A0A1S1R4M1_9ACTN</name>
<reference evidence="2" key="1">
    <citation type="submission" date="2016-07" db="EMBL/GenBank/DDBJ databases">
        <title>Frankia sp. NRRL B-16219 Genome sequencing.</title>
        <authorList>
            <person name="Ghodhbane-Gtari F."/>
            <person name="Swanson E."/>
            <person name="Gueddou A."/>
            <person name="Louati M."/>
            <person name="Nouioui I."/>
            <person name="Hezbri K."/>
            <person name="Abebe-Akele F."/>
            <person name="Simpson S."/>
            <person name="Morris K."/>
            <person name="Thomas K."/>
            <person name="Gtari M."/>
            <person name="Tisa L.S."/>
        </authorList>
    </citation>
    <scope>NUCLEOTIDE SEQUENCE [LARGE SCALE GENOMIC DNA]</scope>
    <source>
        <strain evidence="2">NRRL B-16219</strain>
    </source>
</reference>
<organism evidence="1 2">
    <name type="scientific">Parafrankia soli</name>
    <dbReference type="NCBI Taxonomy" id="2599596"/>
    <lineage>
        <taxon>Bacteria</taxon>
        <taxon>Bacillati</taxon>
        <taxon>Actinomycetota</taxon>
        <taxon>Actinomycetes</taxon>
        <taxon>Frankiales</taxon>
        <taxon>Frankiaceae</taxon>
        <taxon>Parafrankia</taxon>
    </lineage>
</organism>